<dbReference type="RefSeq" id="WP_148988117.1">
    <property type="nucleotide sequence ID" value="NZ_VTEV01000004.1"/>
</dbReference>
<dbReference type="EMBL" id="VTEV01000004">
    <property type="protein sequence ID" value="TYS68135.1"/>
    <property type="molecule type" value="Genomic_DNA"/>
</dbReference>
<accession>A0A5D4SXV4</accession>
<dbReference type="OrthoDB" id="2607772at2"/>
<gene>
    <name evidence="1" type="ORF">FZC76_10330</name>
</gene>
<evidence type="ECO:0000313" key="2">
    <source>
        <dbReference type="Proteomes" id="UP000322524"/>
    </source>
</evidence>
<sequence>MRLSSRPQTGIRQVSKTFRLLYPLEDQLNDFIQKYVSRNNKISSVQIFFDTDANDGDYLKILSLRKGILQVETSLNWEEFSNLNRKDQEDIFIKELYKIAIEVAKKYELNICQIESAFTALIEESK</sequence>
<name>A0A5D4SXV4_9BACI</name>
<protein>
    <submittedName>
        <fullName evidence="1">Uncharacterized protein</fullName>
    </submittedName>
</protein>
<proteinExistence type="predicted"/>
<organism evidence="1 2">
    <name type="scientific">Sutcliffiella horikoshii</name>
    <dbReference type="NCBI Taxonomy" id="79883"/>
    <lineage>
        <taxon>Bacteria</taxon>
        <taxon>Bacillati</taxon>
        <taxon>Bacillota</taxon>
        <taxon>Bacilli</taxon>
        <taxon>Bacillales</taxon>
        <taxon>Bacillaceae</taxon>
        <taxon>Sutcliffiella</taxon>
    </lineage>
</organism>
<dbReference type="AlphaFoldDB" id="A0A5D4SXV4"/>
<evidence type="ECO:0000313" key="1">
    <source>
        <dbReference type="EMBL" id="TYS68135.1"/>
    </source>
</evidence>
<dbReference type="Proteomes" id="UP000322524">
    <property type="component" value="Unassembled WGS sequence"/>
</dbReference>
<comment type="caution">
    <text evidence="1">The sequence shown here is derived from an EMBL/GenBank/DDBJ whole genome shotgun (WGS) entry which is preliminary data.</text>
</comment>
<reference evidence="1 2" key="1">
    <citation type="submission" date="2019-08" db="EMBL/GenBank/DDBJ databases">
        <title>Bacillus genomes from the desert of Cuatro Cienegas, Coahuila.</title>
        <authorList>
            <person name="Olmedo-Alvarez G."/>
        </authorList>
    </citation>
    <scope>NUCLEOTIDE SEQUENCE [LARGE SCALE GENOMIC DNA]</scope>
    <source>
        <strain evidence="1 2">CH28_1T</strain>
    </source>
</reference>